<dbReference type="NCBIfam" id="TIGR00254">
    <property type="entry name" value="GGDEF"/>
    <property type="match status" value="1"/>
</dbReference>
<accession>A0A0A8URT4</accession>
<evidence type="ECO:0000256" key="2">
    <source>
        <dbReference type="ARBA" id="ARBA00012528"/>
    </source>
</evidence>
<keyword evidence="7" id="KW-1185">Reference proteome</keyword>
<dbReference type="InterPro" id="IPR050469">
    <property type="entry name" value="Diguanylate_Cyclase"/>
</dbReference>
<evidence type="ECO:0000313" key="7">
    <source>
        <dbReference type="Proteomes" id="UP000032803"/>
    </source>
</evidence>
<evidence type="ECO:0000259" key="5">
    <source>
        <dbReference type="PROSITE" id="PS50887"/>
    </source>
</evidence>
<evidence type="ECO:0000256" key="4">
    <source>
        <dbReference type="SAM" id="Coils"/>
    </source>
</evidence>
<feature type="coiled-coil region" evidence="4">
    <location>
        <begin position="7"/>
        <end position="41"/>
    </location>
</feature>
<evidence type="ECO:0000313" key="6">
    <source>
        <dbReference type="EMBL" id="CEK10211.1"/>
    </source>
</evidence>
<dbReference type="Proteomes" id="UP000032803">
    <property type="component" value="Chromosome I"/>
</dbReference>
<comment type="cofactor">
    <cofactor evidence="1">
        <name>Mg(2+)</name>
        <dbReference type="ChEBI" id="CHEBI:18420"/>
    </cofactor>
</comment>
<dbReference type="EMBL" id="LN681225">
    <property type="protein sequence ID" value="CEK10211.1"/>
    <property type="molecule type" value="Genomic_DNA"/>
</dbReference>
<name>A0A0A8URT4_LEGHA</name>
<dbReference type="STRING" id="449.LHA_1156"/>
<dbReference type="GO" id="GO:0052621">
    <property type="term" value="F:diguanylate cyclase activity"/>
    <property type="evidence" value="ECO:0007669"/>
    <property type="project" value="UniProtKB-EC"/>
</dbReference>
<sequence length="512" mass="58917">MIEQQLKQKIVNTISHYEEQCNKLQGEVNLLRKAIDELTTLPSGIHVDLDKQVLDLKDALKENKDPQSIQRRVASLVDVMSNFQQKRAENKIIITDFIHQGADLLSQMLIELKDKHAFERMEQLLKTDTDERKLIGQFSQLLKECVNTVAEQIEFCEQNHAALTGSSVVNSKINSQLLQIVDHLPMPDDLLKSQETIKTLLNQDLTEVQLLKVTEDLTDLVAKSFNFEQNRFKNILYELSNHLRDFSIYLNLFKDNNVFSRQSTEKLEIEIQANIQEIKNDMDSSQSIEELSKKIEKSLAAIGANIKEFKENQEGRLADYEHKMSILQDRLMETERSAKEMKNMLSFEKLRNNQDSLTGLPNRSAYEEHVLDAFNRWKRGVGDLSIAVADIDNFKAINDTYGHLAGDKVLKKIAVLFKSSIRAVDFIARYGGEEFIFIFERTHLNNAAKVAEELRSAVQEYDFYYRDTRVFVTVSFGLTNLQHGDDLESLFTRADEAMYQAKHKGKNCVVKL</sequence>
<dbReference type="Gene3D" id="3.30.70.270">
    <property type="match status" value="1"/>
</dbReference>
<dbReference type="FunFam" id="3.30.70.270:FF:000001">
    <property type="entry name" value="Diguanylate cyclase domain protein"/>
    <property type="match status" value="1"/>
</dbReference>
<keyword evidence="4" id="KW-0175">Coiled coil</keyword>
<evidence type="ECO:0000256" key="1">
    <source>
        <dbReference type="ARBA" id="ARBA00001946"/>
    </source>
</evidence>
<dbReference type="KEGG" id="lha:LHA_1156"/>
<dbReference type="Pfam" id="PF00990">
    <property type="entry name" value="GGDEF"/>
    <property type="match status" value="1"/>
</dbReference>
<dbReference type="PATRIC" id="fig|449.7.peg.3168"/>
<dbReference type="InterPro" id="IPR000160">
    <property type="entry name" value="GGDEF_dom"/>
</dbReference>
<comment type="catalytic activity">
    <reaction evidence="3">
        <text>2 GTP = 3',3'-c-di-GMP + 2 diphosphate</text>
        <dbReference type="Rhea" id="RHEA:24898"/>
        <dbReference type="ChEBI" id="CHEBI:33019"/>
        <dbReference type="ChEBI" id="CHEBI:37565"/>
        <dbReference type="ChEBI" id="CHEBI:58805"/>
        <dbReference type="EC" id="2.7.7.65"/>
    </reaction>
</comment>
<dbReference type="PROSITE" id="PS50887">
    <property type="entry name" value="GGDEF"/>
    <property type="match status" value="1"/>
</dbReference>
<feature type="coiled-coil region" evidence="4">
    <location>
        <begin position="310"/>
        <end position="344"/>
    </location>
</feature>
<dbReference type="PANTHER" id="PTHR45138:SF9">
    <property type="entry name" value="DIGUANYLATE CYCLASE DGCM-RELATED"/>
    <property type="match status" value="1"/>
</dbReference>
<dbReference type="RefSeq" id="WP_045105620.1">
    <property type="nucleotide sequence ID" value="NZ_LN681225.1"/>
</dbReference>
<dbReference type="AlphaFoldDB" id="A0A0A8URT4"/>
<dbReference type="HOGENOM" id="CLU_025058_1_0_6"/>
<dbReference type="InterPro" id="IPR029787">
    <property type="entry name" value="Nucleotide_cyclase"/>
</dbReference>
<feature type="domain" description="GGDEF" evidence="5">
    <location>
        <begin position="382"/>
        <end position="512"/>
    </location>
</feature>
<reference evidence="7" key="1">
    <citation type="submission" date="2014-09" db="EMBL/GenBank/DDBJ databases">
        <authorList>
            <person name="Gomez-Valero L."/>
        </authorList>
    </citation>
    <scope>NUCLEOTIDE SEQUENCE [LARGE SCALE GENOMIC DNA]</scope>
    <source>
        <strain evidence="7">ATCC35250</strain>
    </source>
</reference>
<dbReference type="OrthoDB" id="9812260at2"/>
<dbReference type="SUPFAM" id="SSF55073">
    <property type="entry name" value="Nucleotide cyclase"/>
    <property type="match status" value="1"/>
</dbReference>
<gene>
    <name evidence="6" type="ORF">LHA_1156</name>
</gene>
<evidence type="ECO:0000256" key="3">
    <source>
        <dbReference type="ARBA" id="ARBA00034247"/>
    </source>
</evidence>
<dbReference type="SMART" id="SM00267">
    <property type="entry name" value="GGDEF"/>
    <property type="match status" value="1"/>
</dbReference>
<dbReference type="PANTHER" id="PTHR45138">
    <property type="entry name" value="REGULATORY COMPONENTS OF SENSORY TRANSDUCTION SYSTEM"/>
    <property type="match status" value="1"/>
</dbReference>
<proteinExistence type="predicted"/>
<dbReference type="InterPro" id="IPR043128">
    <property type="entry name" value="Rev_trsase/Diguanyl_cyclase"/>
</dbReference>
<dbReference type="EC" id="2.7.7.65" evidence="2"/>
<protein>
    <recommendedName>
        <fullName evidence="2">diguanylate cyclase</fullName>
        <ecNumber evidence="2">2.7.7.65</ecNumber>
    </recommendedName>
</protein>
<organism evidence="6 7">
    <name type="scientific">Legionella hackeliae</name>
    <dbReference type="NCBI Taxonomy" id="449"/>
    <lineage>
        <taxon>Bacteria</taxon>
        <taxon>Pseudomonadati</taxon>
        <taxon>Pseudomonadota</taxon>
        <taxon>Gammaproteobacteria</taxon>
        <taxon>Legionellales</taxon>
        <taxon>Legionellaceae</taxon>
        <taxon>Legionella</taxon>
    </lineage>
</organism>
<dbReference type="CDD" id="cd01949">
    <property type="entry name" value="GGDEF"/>
    <property type="match status" value="1"/>
</dbReference>